<keyword evidence="1" id="KW-0479">Metal-binding</keyword>
<evidence type="ECO:0000256" key="1">
    <source>
        <dbReference type="ARBA" id="ARBA00022723"/>
    </source>
</evidence>
<keyword evidence="2" id="KW-0408">Iron</keyword>
<dbReference type="PANTHER" id="PTHR20883">
    <property type="entry name" value="PHYTANOYL-COA DIOXYGENASE DOMAIN CONTAINING 1"/>
    <property type="match status" value="1"/>
</dbReference>
<sequence length="283" mass="31409">MPVPYEVDFSQYQLSEEQKFLFDLKGYIVIPNVLSAEQIEAIREQVLGDMERKENRTAVEQKAGIVQGSSVPGGAAEAILKSPVVKGTLKELIGSDFRLDHVFTVKREKGQGDHLGPHQGGPMRSPHFHYHYTEGQAYAGLTRMVVELNDVGLNDGGTMFLSGSHKSNMKVPKSLSAKKDQYGAPFEGYEAPAGSIVFFSENTCHVGPVWQNPDHPRISILFAFCNIGMRWHRHSNVSQEVIDGLSAEGRWYFRDIWPWDNHGGNGGRNLVIVEDDGSLTVSP</sequence>
<dbReference type="RefSeq" id="WP_204820943.1">
    <property type="nucleotide sequence ID" value="NZ_JANHOF010000009.1"/>
</dbReference>
<evidence type="ECO:0000256" key="2">
    <source>
        <dbReference type="ARBA" id="ARBA00023004"/>
    </source>
</evidence>
<dbReference type="PANTHER" id="PTHR20883:SF15">
    <property type="entry name" value="PHYTANOYL-COA DIOXYGENASE DOMAIN-CONTAINING PROTEIN 1"/>
    <property type="match status" value="1"/>
</dbReference>
<keyword evidence="4" id="KW-1185">Reference proteome</keyword>
<protein>
    <submittedName>
        <fullName evidence="3">Phytanoyl-CoA dioxygenase family protein</fullName>
    </submittedName>
</protein>
<dbReference type="SUPFAM" id="SSF51197">
    <property type="entry name" value="Clavaminate synthase-like"/>
    <property type="match status" value="1"/>
</dbReference>
<evidence type="ECO:0000313" key="4">
    <source>
        <dbReference type="Proteomes" id="UP001589818"/>
    </source>
</evidence>
<dbReference type="EMBL" id="JBHLVF010000009">
    <property type="protein sequence ID" value="MFC0390602.1"/>
    <property type="molecule type" value="Genomic_DNA"/>
</dbReference>
<dbReference type="InterPro" id="IPR008775">
    <property type="entry name" value="Phytyl_CoA_dOase-like"/>
</dbReference>
<proteinExistence type="predicted"/>
<dbReference type="Gene3D" id="2.60.120.620">
    <property type="entry name" value="q2cbj1_9rhob like domain"/>
    <property type="match status" value="1"/>
</dbReference>
<accession>A0ABV6J468</accession>
<gene>
    <name evidence="3" type="ORF">ACFFJ8_04325</name>
</gene>
<reference evidence="3 4" key="1">
    <citation type="submission" date="2024-09" db="EMBL/GenBank/DDBJ databases">
        <authorList>
            <person name="Sun Q."/>
            <person name="Mori K."/>
        </authorList>
    </citation>
    <scope>NUCLEOTIDE SEQUENCE [LARGE SCALE GENOMIC DNA]</scope>
    <source>
        <strain evidence="3 4">CCM 4839</strain>
    </source>
</reference>
<comment type="caution">
    <text evidence="3">The sequence shown here is derived from an EMBL/GenBank/DDBJ whole genome shotgun (WGS) entry which is preliminary data.</text>
</comment>
<organism evidence="3 4">
    <name type="scientific">Paenibacillus mendelii</name>
    <dbReference type="NCBI Taxonomy" id="206163"/>
    <lineage>
        <taxon>Bacteria</taxon>
        <taxon>Bacillati</taxon>
        <taxon>Bacillota</taxon>
        <taxon>Bacilli</taxon>
        <taxon>Bacillales</taxon>
        <taxon>Paenibacillaceae</taxon>
        <taxon>Paenibacillus</taxon>
    </lineage>
</organism>
<evidence type="ECO:0000313" key="3">
    <source>
        <dbReference type="EMBL" id="MFC0390602.1"/>
    </source>
</evidence>
<dbReference type="GO" id="GO:0051213">
    <property type="term" value="F:dioxygenase activity"/>
    <property type="evidence" value="ECO:0007669"/>
    <property type="project" value="UniProtKB-KW"/>
</dbReference>
<keyword evidence="3" id="KW-0560">Oxidoreductase</keyword>
<dbReference type="Proteomes" id="UP001589818">
    <property type="component" value="Unassembled WGS sequence"/>
</dbReference>
<dbReference type="Pfam" id="PF05721">
    <property type="entry name" value="PhyH"/>
    <property type="match status" value="1"/>
</dbReference>
<name>A0ABV6J468_9BACL</name>
<keyword evidence="3" id="KW-0223">Dioxygenase</keyword>